<keyword evidence="4 8" id="KW-0418">Kinase</keyword>
<comment type="similarity">
    <text evidence="2">Belongs to the guanylate kinase family.</text>
</comment>
<dbReference type="EMBL" id="CP147246">
    <property type="protein sequence ID" value="WYJ95635.1"/>
    <property type="molecule type" value="Genomic_DNA"/>
</dbReference>
<evidence type="ECO:0000313" key="7">
    <source>
        <dbReference type="EMBL" id="OUZ35118.1"/>
    </source>
</evidence>
<dbReference type="InterPro" id="IPR008144">
    <property type="entry name" value="Guanylate_kin-like_dom"/>
</dbReference>
<comment type="function">
    <text evidence="1">Essential for recycling GMP and indirectly, cGMP.</text>
</comment>
<dbReference type="PANTHER" id="PTHR23117:SF13">
    <property type="entry name" value="GUANYLATE KINASE"/>
    <property type="match status" value="1"/>
</dbReference>
<name>A0A200JD46_9ENTE</name>
<dbReference type="RefSeq" id="WP_087639758.1">
    <property type="nucleotide sequence ID" value="NZ_CP147246.1"/>
</dbReference>
<organism evidence="7">
    <name type="scientific">Candidatus Enterococcus dunnyi</name>
    <dbReference type="NCBI Taxonomy" id="1834192"/>
    <lineage>
        <taxon>Bacteria</taxon>
        <taxon>Bacillati</taxon>
        <taxon>Bacillota</taxon>
        <taxon>Bacilli</taxon>
        <taxon>Lactobacillales</taxon>
        <taxon>Enterococcaceae</taxon>
        <taxon>Enterococcus</taxon>
    </lineage>
</organism>
<keyword evidence="3" id="KW-0808">Transferase</keyword>
<comment type="catalytic activity">
    <reaction evidence="5">
        <text>GMP + ATP = GDP + ADP</text>
        <dbReference type="Rhea" id="RHEA:20780"/>
        <dbReference type="ChEBI" id="CHEBI:30616"/>
        <dbReference type="ChEBI" id="CHEBI:58115"/>
        <dbReference type="ChEBI" id="CHEBI:58189"/>
        <dbReference type="ChEBI" id="CHEBI:456216"/>
        <dbReference type="EC" id="2.7.4.8"/>
    </reaction>
</comment>
<sequence length="194" mass="22309">MTNPSLQHLFFIIIGPSGSGKTKVAEAVLPKDYKVISHTTRLKRLGEQGGIDYYFETQEQFQNLIQSNALAEYDTYNGQKYGVGIDELLRKTSKHCAYDVLTFQGFEAIEKLFKPMVVPIFLDVSKENVMTRLQERGDLPEIIKERSALYDQEIKNKEKIIHYPQHFIIDANQPFDCVVKSLAHIVEECIKKHD</sequence>
<gene>
    <name evidence="7" type="ORF">A5889_000593</name>
    <name evidence="8" type="ORF">A5889_003183</name>
</gene>
<keyword evidence="9" id="KW-1185">Reference proteome</keyword>
<evidence type="ECO:0000256" key="4">
    <source>
        <dbReference type="ARBA" id="ARBA00022777"/>
    </source>
</evidence>
<proteinExistence type="inferred from homology"/>
<dbReference type="GO" id="GO:0004385">
    <property type="term" value="F:GMP kinase activity"/>
    <property type="evidence" value="ECO:0007669"/>
    <property type="project" value="UniProtKB-EC"/>
</dbReference>
<dbReference type="GO" id="GO:0005829">
    <property type="term" value="C:cytosol"/>
    <property type="evidence" value="ECO:0007669"/>
    <property type="project" value="TreeGrafter"/>
</dbReference>
<feature type="domain" description="Guanylate kinase-like" evidence="6">
    <location>
        <begin position="8"/>
        <end position="187"/>
    </location>
</feature>
<dbReference type="SUPFAM" id="SSF52540">
    <property type="entry name" value="P-loop containing nucleoside triphosphate hydrolases"/>
    <property type="match status" value="1"/>
</dbReference>
<evidence type="ECO:0000256" key="5">
    <source>
        <dbReference type="ARBA" id="ARBA00048594"/>
    </source>
</evidence>
<accession>A0A200JD46</accession>
<dbReference type="EMBL" id="NIBQ01000001">
    <property type="protein sequence ID" value="OUZ35118.1"/>
    <property type="molecule type" value="Genomic_DNA"/>
</dbReference>
<reference evidence="8" key="2">
    <citation type="submission" date="2017-05" db="EMBL/GenBank/DDBJ databases">
        <authorList>
            <consortium name="The Broad Institute Genomics Platform"/>
            <consortium name="The Broad Institute Genomic Center for Infectious Diseases"/>
            <person name="Earl A."/>
            <person name="Manson A."/>
            <person name="Schwartman J."/>
            <person name="Gilmore M."/>
            <person name="Abouelleil A."/>
            <person name="Cao P."/>
            <person name="Chapman S."/>
            <person name="Cusick C."/>
            <person name="Shea T."/>
            <person name="Young S."/>
            <person name="Neafsey D."/>
            <person name="Nusbaum C."/>
            <person name="Birren B."/>
        </authorList>
    </citation>
    <scope>NUCLEOTIDE SEQUENCE</scope>
    <source>
        <strain evidence="8">9D6_DIV0238</strain>
    </source>
</reference>
<dbReference type="InterPro" id="IPR027417">
    <property type="entry name" value="P-loop_NTPase"/>
</dbReference>
<evidence type="ECO:0000259" key="6">
    <source>
        <dbReference type="PROSITE" id="PS50052"/>
    </source>
</evidence>
<evidence type="ECO:0000313" key="8">
    <source>
        <dbReference type="EMBL" id="WYJ95635.1"/>
    </source>
</evidence>
<evidence type="ECO:0000256" key="3">
    <source>
        <dbReference type="ARBA" id="ARBA00022679"/>
    </source>
</evidence>
<dbReference type="OrthoDB" id="1033810at2"/>
<dbReference type="PANTHER" id="PTHR23117">
    <property type="entry name" value="GUANYLATE KINASE-RELATED"/>
    <property type="match status" value="1"/>
</dbReference>
<dbReference type="Pfam" id="PF00625">
    <property type="entry name" value="Guanylate_kin"/>
    <property type="match status" value="1"/>
</dbReference>
<dbReference type="Gene3D" id="3.40.50.300">
    <property type="entry name" value="P-loop containing nucleotide triphosphate hydrolases"/>
    <property type="match status" value="1"/>
</dbReference>
<evidence type="ECO:0000256" key="1">
    <source>
        <dbReference type="ARBA" id="ARBA00003531"/>
    </source>
</evidence>
<reference evidence="7" key="1">
    <citation type="submission" date="2017-05" db="EMBL/GenBank/DDBJ databases">
        <title>The Genome Sequence of Enterococcus sp. 9D6_DIV0238.</title>
        <authorList>
            <consortium name="The Broad Institute Genomics Platform"/>
            <consortium name="The Broad Institute Genomic Center for Infectious Diseases"/>
            <person name="Earl A."/>
            <person name="Manson A."/>
            <person name="Schwartman J."/>
            <person name="Gilmore M."/>
            <person name="Abouelleil A."/>
            <person name="Cao P."/>
            <person name="Chapman S."/>
            <person name="Cusick C."/>
            <person name="Shea T."/>
            <person name="Young S."/>
            <person name="Neafsey D."/>
            <person name="Nusbaum C."/>
            <person name="Birren B."/>
        </authorList>
    </citation>
    <scope>NUCLEOTIDE SEQUENCE [LARGE SCALE GENOMIC DNA]</scope>
    <source>
        <strain evidence="7">9D6_DIV0238</strain>
    </source>
</reference>
<dbReference type="AlphaFoldDB" id="A0A200JD46"/>
<dbReference type="PROSITE" id="PS50052">
    <property type="entry name" value="GUANYLATE_KINASE_2"/>
    <property type="match status" value="1"/>
</dbReference>
<reference evidence="8" key="3">
    <citation type="submission" date="2024-03" db="EMBL/GenBank/DDBJ databases">
        <title>The Genome Sequence of Enterococcus sp. DIV0238c.</title>
        <authorList>
            <consortium name="The Broad Institute Genomics Platform"/>
            <consortium name="The Broad Institute Microbial Omics Core"/>
            <consortium name="The Broad Institute Genomic Center for Infectious Diseases"/>
            <person name="Earl A."/>
            <person name="Manson A."/>
            <person name="Gilmore M."/>
            <person name="Schwartman J."/>
            <person name="Shea T."/>
            <person name="Abouelleil A."/>
            <person name="Cao P."/>
            <person name="Chapman S."/>
            <person name="Cusick C."/>
            <person name="Young S."/>
            <person name="Neafsey D."/>
            <person name="Nusbaum C."/>
            <person name="Birren B."/>
        </authorList>
    </citation>
    <scope>NUCLEOTIDE SEQUENCE</scope>
    <source>
        <strain evidence="8">9D6_DIV0238</strain>
    </source>
</reference>
<dbReference type="Proteomes" id="UP000196151">
    <property type="component" value="Chromosome"/>
</dbReference>
<evidence type="ECO:0000313" key="9">
    <source>
        <dbReference type="Proteomes" id="UP000196151"/>
    </source>
</evidence>
<evidence type="ECO:0000256" key="2">
    <source>
        <dbReference type="ARBA" id="ARBA00005790"/>
    </source>
</evidence>
<dbReference type="InterPro" id="IPR008145">
    <property type="entry name" value="GK/Ca_channel_bsu"/>
</dbReference>
<dbReference type="SMART" id="SM00072">
    <property type="entry name" value="GuKc"/>
    <property type="match status" value="1"/>
</dbReference>
<protein>
    <submittedName>
        <fullName evidence="8">Guanylate kinase</fullName>
    </submittedName>
</protein>